<dbReference type="Pfam" id="PF00293">
    <property type="entry name" value="NUDIX"/>
    <property type="match status" value="1"/>
</dbReference>
<gene>
    <name evidence="4" type="ORF">Raf01_68840</name>
</gene>
<dbReference type="CDD" id="cd02883">
    <property type="entry name" value="NUDIX_Hydrolase"/>
    <property type="match status" value="1"/>
</dbReference>
<organism evidence="4 5">
    <name type="scientific">Rugosimonospora africana</name>
    <dbReference type="NCBI Taxonomy" id="556532"/>
    <lineage>
        <taxon>Bacteria</taxon>
        <taxon>Bacillati</taxon>
        <taxon>Actinomycetota</taxon>
        <taxon>Actinomycetes</taxon>
        <taxon>Micromonosporales</taxon>
        <taxon>Micromonosporaceae</taxon>
        <taxon>Rugosimonospora</taxon>
    </lineage>
</organism>
<dbReference type="Proteomes" id="UP000642748">
    <property type="component" value="Unassembled WGS sequence"/>
</dbReference>
<dbReference type="EMBL" id="BONZ01000070">
    <property type="protein sequence ID" value="GIH18712.1"/>
    <property type="molecule type" value="Genomic_DNA"/>
</dbReference>
<keyword evidence="2" id="KW-0378">Hydrolase</keyword>
<reference evidence="4" key="1">
    <citation type="submission" date="2021-01" db="EMBL/GenBank/DDBJ databases">
        <title>Whole genome shotgun sequence of Rugosimonospora africana NBRC 104875.</title>
        <authorList>
            <person name="Komaki H."/>
            <person name="Tamura T."/>
        </authorList>
    </citation>
    <scope>NUCLEOTIDE SEQUENCE</scope>
    <source>
        <strain evidence="4">NBRC 104875</strain>
    </source>
</reference>
<evidence type="ECO:0000313" key="4">
    <source>
        <dbReference type="EMBL" id="GIH18712.1"/>
    </source>
</evidence>
<evidence type="ECO:0000256" key="2">
    <source>
        <dbReference type="ARBA" id="ARBA00022801"/>
    </source>
</evidence>
<feature type="domain" description="Nudix hydrolase" evidence="3">
    <location>
        <begin position="26"/>
        <end position="157"/>
    </location>
</feature>
<accession>A0A8J3QYY3</accession>
<dbReference type="InterPro" id="IPR015797">
    <property type="entry name" value="NUDIX_hydrolase-like_dom_sf"/>
</dbReference>
<evidence type="ECO:0000256" key="1">
    <source>
        <dbReference type="ARBA" id="ARBA00001946"/>
    </source>
</evidence>
<dbReference type="InterPro" id="IPR000086">
    <property type="entry name" value="NUDIX_hydrolase_dom"/>
</dbReference>
<keyword evidence="5" id="KW-1185">Reference proteome</keyword>
<name>A0A8J3QYY3_9ACTN</name>
<evidence type="ECO:0000259" key="3">
    <source>
        <dbReference type="PROSITE" id="PS51462"/>
    </source>
</evidence>
<dbReference type="PANTHER" id="PTHR43046:SF16">
    <property type="entry name" value="ADP-RIBOSE PYROPHOSPHATASE YJHB-RELATED"/>
    <property type="match status" value="1"/>
</dbReference>
<dbReference type="InterPro" id="IPR020084">
    <property type="entry name" value="NUDIX_hydrolase_CS"/>
</dbReference>
<dbReference type="PROSITE" id="PS00893">
    <property type="entry name" value="NUDIX_BOX"/>
    <property type="match status" value="1"/>
</dbReference>
<dbReference type="GO" id="GO:0016787">
    <property type="term" value="F:hydrolase activity"/>
    <property type="evidence" value="ECO:0007669"/>
    <property type="project" value="UniProtKB-KW"/>
</dbReference>
<comment type="cofactor">
    <cofactor evidence="1">
        <name>Mg(2+)</name>
        <dbReference type="ChEBI" id="CHEBI:18420"/>
    </cofactor>
</comment>
<comment type="caution">
    <text evidence="4">The sequence shown here is derived from an EMBL/GenBank/DDBJ whole genome shotgun (WGS) entry which is preliminary data.</text>
</comment>
<protein>
    <recommendedName>
        <fullName evidence="3">Nudix hydrolase domain-containing protein</fullName>
    </recommendedName>
</protein>
<dbReference type="Gene3D" id="3.90.79.10">
    <property type="entry name" value="Nucleoside Triphosphate Pyrophosphohydrolase"/>
    <property type="match status" value="1"/>
</dbReference>
<dbReference type="PANTHER" id="PTHR43046">
    <property type="entry name" value="GDP-MANNOSE MANNOSYL HYDROLASE"/>
    <property type="match status" value="1"/>
</dbReference>
<sequence length="169" mass="18751">MRGVFYSTFYRLPSRWRRRLVRLATQKYIVGGVVLVRDADRDAPDRLVLLRQPPGYGWSLPAGLLKRGEPPAVGAARELFEESGIQVSAEDLIPLSPNALVHSNGRWVDMVFEARVPADVAFAVDGAEVYEAAWHRIDALPPLTAPTARLLAYYGMGPYAEYPEVRGGD</sequence>
<evidence type="ECO:0000313" key="5">
    <source>
        <dbReference type="Proteomes" id="UP000642748"/>
    </source>
</evidence>
<proteinExistence type="predicted"/>
<dbReference type="PROSITE" id="PS51462">
    <property type="entry name" value="NUDIX"/>
    <property type="match status" value="1"/>
</dbReference>
<dbReference type="AlphaFoldDB" id="A0A8J3QYY3"/>
<dbReference type="SUPFAM" id="SSF55811">
    <property type="entry name" value="Nudix"/>
    <property type="match status" value="1"/>
</dbReference>